<evidence type="ECO:0000259" key="1">
    <source>
        <dbReference type="PROSITE" id="PS50234"/>
    </source>
</evidence>
<sequence>MGIKLQTVKREGADVVFAIDVSKSMLTEDIAPNRLDKAKHLVSKIIDKLVGDRVGIIVYAAQAFPQLPITTDYDVARLFLNNLNTDMISSQGTAIAQAINLSKNYYDSEEQSNKILIIISDGEDHSQTDLSEVISKAVSSGRASIVIDGSTYTTKPVKVEVTSAVKKPNAPNNADEPSLGGTDLFVKAFVSKTSPYLNELITVSYKLYWSSKINISNLNNIVPPAYNNFWNRDIKIPEMSRDVEFYKGKQYNVVTLKKIVLYPQVTGKIKIEPLKTSLNIEVPTGRMDFFGRLITKSLEKTIQSNGIRLQVKSLPTSGRPTSFKGAVGNFDFDIKVDKITLKVGESFQAKVTVKGSGNLKLIKLPNISLPSSLEVFEPEHKENIKTNMQGNFGSVSDAYTIVPESRYAKTPSNVKDCYNRALENITAIDKQFT</sequence>
<keyword evidence="3" id="KW-1185">Reference proteome</keyword>
<dbReference type="Proteomes" id="UP000762676">
    <property type="component" value="Unassembled WGS sequence"/>
</dbReference>
<dbReference type="InterPro" id="IPR002035">
    <property type="entry name" value="VWF_A"/>
</dbReference>
<dbReference type="PANTHER" id="PTHR40940:SF2">
    <property type="entry name" value="BATD"/>
    <property type="match status" value="1"/>
</dbReference>
<dbReference type="EMBL" id="BMAT01004028">
    <property type="protein sequence ID" value="GFR66813.1"/>
    <property type="molecule type" value="Genomic_DNA"/>
</dbReference>
<dbReference type="SUPFAM" id="SSF53300">
    <property type="entry name" value="vWA-like"/>
    <property type="match status" value="1"/>
</dbReference>
<feature type="domain" description="VWFA" evidence="1">
    <location>
        <begin position="14"/>
        <end position="147"/>
    </location>
</feature>
<dbReference type="InterPro" id="IPR025738">
    <property type="entry name" value="BatD"/>
</dbReference>
<dbReference type="Pfam" id="PF13519">
    <property type="entry name" value="VWA_2"/>
    <property type="match status" value="1"/>
</dbReference>
<proteinExistence type="predicted"/>
<dbReference type="InterPro" id="IPR036465">
    <property type="entry name" value="vWFA_dom_sf"/>
</dbReference>
<reference evidence="2 3" key="1">
    <citation type="journal article" date="2021" name="Elife">
        <title>Chloroplast acquisition without the gene transfer in kleptoplastic sea slugs, Plakobranchus ocellatus.</title>
        <authorList>
            <person name="Maeda T."/>
            <person name="Takahashi S."/>
            <person name="Yoshida T."/>
            <person name="Shimamura S."/>
            <person name="Takaki Y."/>
            <person name="Nagai Y."/>
            <person name="Toyoda A."/>
            <person name="Suzuki Y."/>
            <person name="Arimoto A."/>
            <person name="Ishii H."/>
            <person name="Satoh N."/>
            <person name="Nishiyama T."/>
            <person name="Hasebe M."/>
            <person name="Maruyama T."/>
            <person name="Minagawa J."/>
            <person name="Obokata J."/>
            <person name="Shigenobu S."/>
        </authorList>
    </citation>
    <scope>NUCLEOTIDE SEQUENCE [LARGE SCALE GENOMIC DNA]</scope>
</reference>
<dbReference type="AlphaFoldDB" id="A0AAV4F276"/>
<organism evidence="2 3">
    <name type="scientific">Elysia marginata</name>
    <dbReference type="NCBI Taxonomy" id="1093978"/>
    <lineage>
        <taxon>Eukaryota</taxon>
        <taxon>Metazoa</taxon>
        <taxon>Spiralia</taxon>
        <taxon>Lophotrochozoa</taxon>
        <taxon>Mollusca</taxon>
        <taxon>Gastropoda</taxon>
        <taxon>Heterobranchia</taxon>
        <taxon>Euthyneura</taxon>
        <taxon>Panpulmonata</taxon>
        <taxon>Sacoglossa</taxon>
        <taxon>Placobranchoidea</taxon>
        <taxon>Plakobranchidae</taxon>
        <taxon>Elysia</taxon>
    </lineage>
</organism>
<accession>A0AAV4F276</accession>
<dbReference type="Gene3D" id="3.40.50.410">
    <property type="entry name" value="von Willebrand factor, type A domain"/>
    <property type="match status" value="1"/>
</dbReference>
<dbReference type="PANTHER" id="PTHR40940">
    <property type="entry name" value="PROTEIN BATD-RELATED"/>
    <property type="match status" value="1"/>
</dbReference>
<name>A0AAV4F276_9GAST</name>
<dbReference type="PROSITE" id="PS50234">
    <property type="entry name" value="VWFA"/>
    <property type="match status" value="1"/>
</dbReference>
<evidence type="ECO:0000313" key="3">
    <source>
        <dbReference type="Proteomes" id="UP000762676"/>
    </source>
</evidence>
<dbReference type="SMART" id="SM00327">
    <property type="entry name" value="VWA"/>
    <property type="match status" value="1"/>
</dbReference>
<protein>
    <submittedName>
        <fullName evidence="2">BatD protein</fullName>
    </submittedName>
</protein>
<dbReference type="Pfam" id="PF13584">
    <property type="entry name" value="BatD"/>
    <property type="match status" value="1"/>
</dbReference>
<gene>
    <name evidence="2" type="ORF">ElyMa_001980700</name>
</gene>
<evidence type="ECO:0000313" key="2">
    <source>
        <dbReference type="EMBL" id="GFR66813.1"/>
    </source>
</evidence>
<comment type="caution">
    <text evidence="2">The sequence shown here is derived from an EMBL/GenBank/DDBJ whole genome shotgun (WGS) entry which is preliminary data.</text>
</comment>